<organism evidence="1 2">
    <name type="scientific">Symbiodinium pilosum</name>
    <name type="common">Dinoflagellate</name>
    <dbReference type="NCBI Taxonomy" id="2952"/>
    <lineage>
        <taxon>Eukaryota</taxon>
        <taxon>Sar</taxon>
        <taxon>Alveolata</taxon>
        <taxon>Dinophyceae</taxon>
        <taxon>Suessiales</taxon>
        <taxon>Symbiodiniaceae</taxon>
        <taxon>Symbiodinium</taxon>
    </lineage>
</organism>
<dbReference type="Proteomes" id="UP000649617">
    <property type="component" value="Unassembled WGS sequence"/>
</dbReference>
<reference evidence="1" key="1">
    <citation type="submission" date="2021-02" db="EMBL/GenBank/DDBJ databases">
        <authorList>
            <person name="Dougan E. K."/>
            <person name="Rhodes N."/>
            <person name="Thang M."/>
            <person name="Chan C."/>
        </authorList>
    </citation>
    <scope>NUCLEOTIDE SEQUENCE</scope>
</reference>
<dbReference type="EMBL" id="CAJNIZ010025446">
    <property type="protein sequence ID" value="CAE7483981.1"/>
    <property type="molecule type" value="Genomic_DNA"/>
</dbReference>
<proteinExistence type="predicted"/>
<gene>
    <name evidence="1" type="ORF">SPIL2461_LOCUS12388</name>
</gene>
<dbReference type="OrthoDB" id="441465at2759"/>
<accession>A0A812SNL9</accession>
<keyword evidence="2" id="KW-1185">Reference proteome</keyword>
<evidence type="ECO:0000313" key="1">
    <source>
        <dbReference type="EMBL" id="CAE7483981.1"/>
    </source>
</evidence>
<evidence type="ECO:0008006" key="3">
    <source>
        <dbReference type="Google" id="ProtNLM"/>
    </source>
</evidence>
<sequence length="81" mass="8604">MAGHYSSVATSMWVTLLNLSGEAPLCEYTPVGKCISAVMGLIGVGFVTIPMGLLGSGFQDYLEQDSAKQMPFRWSLTDLGG</sequence>
<comment type="caution">
    <text evidence="1">The sequence shown here is derived from an EMBL/GenBank/DDBJ whole genome shotgun (WGS) entry which is preliminary data.</text>
</comment>
<evidence type="ECO:0000313" key="2">
    <source>
        <dbReference type="Proteomes" id="UP000649617"/>
    </source>
</evidence>
<dbReference type="AlphaFoldDB" id="A0A812SNL9"/>
<protein>
    <recommendedName>
        <fullName evidence="3">Potassium channel domain-containing protein</fullName>
    </recommendedName>
</protein>
<name>A0A812SNL9_SYMPI</name>